<reference evidence="1 2" key="1">
    <citation type="submission" date="2021-03" db="EMBL/GenBank/DDBJ databases">
        <title>Complete Genome Sequence Data of Xenorhabdus budapestensis strain C72, a Candidate Biological Control Agent, from China.</title>
        <authorList>
            <person name="LI B."/>
            <person name="WANG S."/>
            <person name="QIU D."/>
        </authorList>
    </citation>
    <scope>NUCLEOTIDE SEQUENCE [LARGE SCALE GENOMIC DNA]</scope>
    <source>
        <strain evidence="1 2">C-7-2</strain>
    </source>
</reference>
<sequence>MERTFYNNAEIPIIVVLRGDYLDSGSIASVFKKIIQPKETVTFSVHGDYISRLEFIVDQEEIEFNMSLRVLEKVPKITNLLKYEKFVLNYKEINEIIPPEYFQISIIPMI</sequence>
<organism evidence="1 2">
    <name type="scientific">Xenorhabdus budapestensis</name>
    <dbReference type="NCBI Taxonomy" id="290110"/>
    <lineage>
        <taxon>Bacteria</taxon>
        <taxon>Pseudomonadati</taxon>
        <taxon>Pseudomonadota</taxon>
        <taxon>Gammaproteobacteria</taxon>
        <taxon>Enterobacterales</taxon>
        <taxon>Morganellaceae</taxon>
        <taxon>Xenorhabdus</taxon>
    </lineage>
</organism>
<keyword evidence="2" id="KW-1185">Reference proteome</keyword>
<proteinExistence type="predicted"/>
<accession>A0ABX7VHN9</accession>
<dbReference type="RefSeq" id="WP_209026617.1">
    <property type="nucleotide sequence ID" value="NZ_CP072455.1"/>
</dbReference>
<evidence type="ECO:0000313" key="1">
    <source>
        <dbReference type="EMBL" id="QTL38418.1"/>
    </source>
</evidence>
<evidence type="ECO:0000313" key="2">
    <source>
        <dbReference type="Proteomes" id="UP000665047"/>
    </source>
</evidence>
<dbReference type="EMBL" id="CP072455">
    <property type="protein sequence ID" value="QTL38418.1"/>
    <property type="molecule type" value="Genomic_DNA"/>
</dbReference>
<name>A0ABX7VHN9_XENBU</name>
<dbReference type="Proteomes" id="UP000665047">
    <property type="component" value="Chromosome"/>
</dbReference>
<gene>
    <name evidence="1" type="ORF">HGO23_10845</name>
</gene>
<protein>
    <submittedName>
        <fullName evidence="1">Uncharacterized protein</fullName>
    </submittedName>
</protein>